<dbReference type="EMBL" id="JBIAMT010000003">
    <property type="protein sequence ID" value="MFF0498493.1"/>
    <property type="molecule type" value="Genomic_DNA"/>
</dbReference>
<evidence type="ECO:0000313" key="2">
    <source>
        <dbReference type="Proteomes" id="UP001601442"/>
    </source>
</evidence>
<dbReference type="RefSeq" id="WP_387395976.1">
    <property type="nucleotide sequence ID" value="NZ_JBIAMT010000003.1"/>
</dbReference>
<evidence type="ECO:0000313" key="1">
    <source>
        <dbReference type="EMBL" id="MFF0498493.1"/>
    </source>
</evidence>
<comment type="caution">
    <text evidence="1">The sequence shown here is derived from an EMBL/GenBank/DDBJ whole genome shotgun (WGS) entry which is preliminary data.</text>
</comment>
<protein>
    <submittedName>
        <fullName evidence="1">Uncharacterized protein</fullName>
    </submittedName>
</protein>
<organism evidence="1 2">
    <name type="scientific">Nocardia aobensis</name>
    <dbReference type="NCBI Taxonomy" id="257277"/>
    <lineage>
        <taxon>Bacteria</taxon>
        <taxon>Bacillati</taxon>
        <taxon>Actinomycetota</taxon>
        <taxon>Actinomycetes</taxon>
        <taxon>Mycobacteriales</taxon>
        <taxon>Nocardiaceae</taxon>
        <taxon>Nocardia</taxon>
    </lineage>
</organism>
<proteinExistence type="predicted"/>
<sequence>MTKKIQDIPLTEIIAEIRRIAAESPDYVYKPVVKPNSLGIGTCEYVERSADGELVGSCIVGRALVNLGVPPEVLTFTDDFTPTAFGLLADLDFDVRGAEIKWIQRVQSGQDQKMSWGDAVARADVLHPAVGEAAK</sequence>
<accession>A0ABW6P5R6</accession>
<reference evidence="1 2" key="1">
    <citation type="submission" date="2024-10" db="EMBL/GenBank/DDBJ databases">
        <title>The Natural Products Discovery Center: Release of the First 8490 Sequenced Strains for Exploring Actinobacteria Biosynthetic Diversity.</title>
        <authorList>
            <person name="Kalkreuter E."/>
            <person name="Kautsar S.A."/>
            <person name="Yang D."/>
            <person name="Bader C.D."/>
            <person name="Teijaro C.N."/>
            <person name="Fluegel L."/>
            <person name="Davis C.M."/>
            <person name="Simpson J.R."/>
            <person name="Lauterbach L."/>
            <person name="Steele A.D."/>
            <person name="Gui C."/>
            <person name="Meng S."/>
            <person name="Li G."/>
            <person name="Viehrig K."/>
            <person name="Ye F."/>
            <person name="Su P."/>
            <person name="Kiefer A.F."/>
            <person name="Nichols A."/>
            <person name="Cepeda A.J."/>
            <person name="Yan W."/>
            <person name="Fan B."/>
            <person name="Jiang Y."/>
            <person name="Adhikari A."/>
            <person name="Zheng C.-J."/>
            <person name="Schuster L."/>
            <person name="Cowan T.M."/>
            <person name="Smanski M.J."/>
            <person name="Chevrette M.G."/>
            <person name="De Carvalho L.P.S."/>
            <person name="Shen B."/>
        </authorList>
    </citation>
    <scope>NUCLEOTIDE SEQUENCE [LARGE SCALE GENOMIC DNA]</scope>
    <source>
        <strain evidence="1 2">NPDC004119</strain>
    </source>
</reference>
<keyword evidence="2" id="KW-1185">Reference proteome</keyword>
<name>A0ABW6P5R6_9NOCA</name>
<gene>
    <name evidence="1" type="ORF">ACFYU5_18960</name>
</gene>
<dbReference type="Proteomes" id="UP001601442">
    <property type="component" value="Unassembled WGS sequence"/>
</dbReference>